<gene>
    <name evidence="1" type="ordered locus">MEALZ_2733</name>
</gene>
<evidence type="ECO:0000313" key="1">
    <source>
        <dbReference type="EMBL" id="CCE24405.1"/>
    </source>
</evidence>
<reference evidence="2" key="1">
    <citation type="journal article" date="2012" name="J. Bacteriol.">
        <title>Genome sequence of the haloalkaliphilic methanotrophic bacterium Methylomicrobium alcaliphilum 20Z.</title>
        <authorList>
            <person name="Vuilleumier S."/>
            <person name="Khmelenina V.N."/>
            <person name="Bringel F."/>
            <person name="Reshetnikov A.S."/>
            <person name="Lajus A."/>
            <person name="Mangenot S."/>
            <person name="Rouy Z."/>
            <person name="Op den Camp H.J."/>
            <person name="Jetten M.S."/>
            <person name="Dispirito A.A."/>
            <person name="Dunfield P."/>
            <person name="Klotz M.G."/>
            <person name="Semrau J.D."/>
            <person name="Stein L.Y."/>
            <person name="Barbe V."/>
            <person name="Medigue C."/>
            <person name="Trotsenko Y.A."/>
            <person name="Kalyuzhnaya M.G."/>
        </authorList>
    </citation>
    <scope>NUCLEOTIDE SEQUENCE [LARGE SCALE GENOMIC DNA]</scope>
    <source>
        <strain evidence="2">DSM 19304 / NCIMB 14124 / VKM B-2133 / 20Z</strain>
    </source>
</reference>
<dbReference type="RefSeq" id="WP_014149171.1">
    <property type="nucleotide sequence ID" value="NC_016112.1"/>
</dbReference>
<dbReference type="AlphaFoldDB" id="G4SYV8"/>
<dbReference type="PANTHER" id="PTHR36932">
    <property type="entry name" value="CAPSULAR POLYSACCHARIDE BIOSYNTHESIS PROTEIN"/>
    <property type="match status" value="1"/>
</dbReference>
<dbReference type="EMBL" id="FO082060">
    <property type="protein sequence ID" value="CCE24405.1"/>
    <property type="molecule type" value="Genomic_DNA"/>
</dbReference>
<dbReference type="Proteomes" id="UP000008315">
    <property type="component" value="Chromosome"/>
</dbReference>
<dbReference type="Gene3D" id="3.40.50.12780">
    <property type="entry name" value="N-terminal domain of ligase-like"/>
    <property type="match status" value="1"/>
</dbReference>
<dbReference type="PANTHER" id="PTHR36932:SF1">
    <property type="entry name" value="CAPSULAR POLYSACCHARIDE BIOSYNTHESIS PROTEIN"/>
    <property type="match status" value="1"/>
</dbReference>
<keyword evidence="2" id="KW-1185">Reference proteome</keyword>
<dbReference type="STRING" id="1091494.MEALZ_2733"/>
<dbReference type="InterPro" id="IPR042099">
    <property type="entry name" value="ANL_N_sf"/>
</dbReference>
<protein>
    <submittedName>
        <fullName evidence="1">Capsular polysaccharide biosynthesis protein CapK</fullName>
    </submittedName>
</protein>
<name>G4SYV8_META2</name>
<dbReference type="KEGG" id="mah:MEALZ_2733"/>
<dbReference type="HOGENOM" id="CLU_1203692_0_0_6"/>
<organism evidence="1 2">
    <name type="scientific">Methylotuvimicrobium alcaliphilum (strain DSM 19304 / NCIMB 14124 / VKM B-2133 / 20Z)</name>
    <name type="common">Methylomicrobium alcaliphilum</name>
    <dbReference type="NCBI Taxonomy" id="1091494"/>
    <lineage>
        <taxon>Bacteria</taxon>
        <taxon>Pseudomonadati</taxon>
        <taxon>Pseudomonadota</taxon>
        <taxon>Gammaproteobacteria</taxon>
        <taxon>Methylococcales</taxon>
        <taxon>Methylococcaceae</taxon>
        <taxon>Methylotuvimicrobium</taxon>
    </lineage>
</organism>
<dbReference type="InterPro" id="IPR053158">
    <property type="entry name" value="CapK_Type1_Caps_Biosynth"/>
</dbReference>
<evidence type="ECO:0000313" key="2">
    <source>
        <dbReference type="Proteomes" id="UP000008315"/>
    </source>
</evidence>
<dbReference type="PATRIC" id="fig|271065.3.peg.2805"/>
<proteinExistence type="predicted"/>
<sequence>MDFYTQTVSSLLFPFHERLKQHDTVKIRKEMEKTQWYRPEEIKKLQLERLKMFLTDVGQNVSYYQQQFKMQGFSPESITSLDDLRQLSLTDKPFIRKHADQLKANDAYGLARLNTGSSGEPLIFFIGKKRISHDVAAKWGATRWWNVDIGDPEVVIWGSPIELGAQDKIRLFRDKLLRTKLLPPCEMSVEKVNGFIRQIQNMLLFGYPSALAHIATQAKKNKPKAGSSRH</sequence>
<accession>G4SYV8</accession>